<sequence>MAIDVVAQKMTRMFDNFDTNRNGYIDEADFFRPAAWIAGRLGHPIRSEMHLQLQGAYEKMWSHLIPVDADKDGRITRAEWDQGFRQMSSGDSFALTIGQATSILFDCVDTDGDGNISAEEFANWLCGHGVDRPNAVESFRRLDRRGAGVMSKADLKEGVVEFFTSQDPEAPGNWLHGPWR</sequence>
<dbReference type="RefSeq" id="WP_153822411.1">
    <property type="nucleotide sequence ID" value="NZ_WJIE01000008.1"/>
</dbReference>
<keyword evidence="3" id="KW-1185">Reference proteome</keyword>
<dbReference type="AlphaFoldDB" id="A0A6N7PZ71"/>
<dbReference type="InterPro" id="IPR011992">
    <property type="entry name" value="EF-hand-dom_pair"/>
</dbReference>
<dbReference type="Pfam" id="PF13833">
    <property type="entry name" value="EF-hand_8"/>
    <property type="match status" value="1"/>
</dbReference>
<dbReference type="Pfam" id="PF13499">
    <property type="entry name" value="EF-hand_7"/>
    <property type="match status" value="1"/>
</dbReference>
<feature type="domain" description="EF-hand" evidence="1">
    <location>
        <begin position="5"/>
        <end position="40"/>
    </location>
</feature>
<dbReference type="CDD" id="cd00051">
    <property type="entry name" value="EFh"/>
    <property type="match status" value="1"/>
</dbReference>
<reference evidence="2 3" key="1">
    <citation type="submission" date="2019-10" db="EMBL/GenBank/DDBJ databases">
        <title>A soil myxobacterium in the family Polyangiaceae.</title>
        <authorList>
            <person name="Li Y."/>
            <person name="Wang J."/>
        </authorList>
    </citation>
    <scope>NUCLEOTIDE SEQUENCE [LARGE SCALE GENOMIC DNA]</scope>
    <source>
        <strain evidence="2 3">DSM 14734</strain>
    </source>
</reference>
<dbReference type="InterPro" id="IPR018247">
    <property type="entry name" value="EF_Hand_1_Ca_BS"/>
</dbReference>
<dbReference type="InterPro" id="IPR002048">
    <property type="entry name" value="EF_hand_dom"/>
</dbReference>
<dbReference type="PROSITE" id="PS00018">
    <property type="entry name" value="EF_HAND_1"/>
    <property type="match status" value="3"/>
</dbReference>
<protein>
    <recommendedName>
        <fullName evidence="1">EF-hand domain-containing protein</fullName>
    </recommendedName>
</protein>
<evidence type="ECO:0000259" key="1">
    <source>
        <dbReference type="PROSITE" id="PS50222"/>
    </source>
</evidence>
<proteinExistence type="predicted"/>
<name>A0A6N7PZ71_9BACT</name>
<dbReference type="SUPFAM" id="SSF47473">
    <property type="entry name" value="EF-hand"/>
    <property type="match status" value="1"/>
</dbReference>
<dbReference type="OrthoDB" id="465673at2"/>
<gene>
    <name evidence="2" type="ORF">GF068_27305</name>
</gene>
<dbReference type="Proteomes" id="UP000440224">
    <property type="component" value="Unassembled WGS sequence"/>
</dbReference>
<comment type="caution">
    <text evidence="2">The sequence shown here is derived from an EMBL/GenBank/DDBJ whole genome shotgun (WGS) entry which is preliminary data.</text>
</comment>
<organism evidence="2 3">
    <name type="scientific">Polyangium spumosum</name>
    <dbReference type="NCBI Taxonomy" id="889282"/>
    <lineage>
        <taxon>Bacteria</taxon>
        <taxon>Pseudomonadati</taxon>
        <taxon>Myxococcota</taxon>
        <taxon>Polyangia</taxon>
        <taxon>Polyangiales</taxon>
        <taxon>Polyangiaceae</taxon>
        <taxon>Polyangium</taxon>
    </lineage>
</organism>
<dbReference type="EMBL" id="WJIE01000008">
    <property type="protein sequence ID" value="MRG95595.1"/>
    <property type="molecule type" value="Genomic_DNA"/>
</dbReference>
<feature type="domain" description="EF-hand" evidence="1">
    <location>
        <begin position="104"/>
        <end position="131"/>
    </location>
</feature>
<dbReference type="PROSITE" id="PS50222">
    <property type="entry name" value="EF_HAND_2"/>
    <property type="match status" value="3"/>
</dbReference>
<dbReference type="Gene3D" id="1.10.238.10">
    <property type="entry name" value="EF-hand"/>
    <property type="match status" value="1"/>
</dbReference>
<accession>A0A6N7PZ71</accession>
<evidence type="ECO:0000313" key="2">
    <source>
        <dbReference type="EMBL" id="MRG95595.1"/>
    </source>
</evidence>
<feature type="domain" description="EF-hand" evidence="1">
    <location>
        <begin position="67"/>
        <end position="90"/>
    </location>
</feature>
<dbReference type="GO" id="GO:0005509">
    <property type="term" value="F:calcium ion binding"/>
    <property type="evidence" value="ECO:0007669"/>
    <property type="project" value="InterPro"/>
</dbReference>
<evidence type="ECO:0000313" key="3">
    <source>
        <dbReference type="Proteomes" id="UP000440224"/>
    </source>
</evidence>
<dbReference type="SMART" id="SM00054">
    <property type="entry name" value="EFh"/>
    <property type="match status" value="3"/>
</dbReference>